<name>A0A0C3FT84_PILCF</name>
<reference evidence="4" key="2">
    <citation type="submission" date="2015-01" db="EMBL/GenBank/DDBJ databases">
        <title>Evolutionary Origins and Diversification of the Mycorrhizal Mutualists.</title>
        <authorList>
            <consortium name="DOE Joint Genome Institute"/>
            <consortium name="Mycorrhizal Genomics Consortium"/>
            <person name="Kohler A."/>
            <person name="Kuo A."/>
            <person name="Nagy L.G."/>
            <person name="Floudas D."/>
            <person name="Copeland A."/>
            <person name="Barry K.W."/>
            <person name="Cichocki N."/>
            <person name="Veneault-Fourrey C."/>
            <person name="LaButti K."/>
            <person name="Lindquist E.A."/>
            <person name="Lipzen A."/>
            <person name="Lundell T."/>
            <person name="Morin E."/>
            <person name="Murat C."/>
            <person name="Riley R."/>
            <person name="Ohm R."/>
            <person name="Sun H."/>
            <person name="Tunlid A."/>
            <person name="Henrissat B."/>
            <person name="Grigoriev I.V."/>
            <person name="Hibbett D.S."/>
            <person name="Martin F."/>
        </authorList>
    </citation>
    <scope>NUCLEOTIDE SEQUENCE [LARGE SCALE GENOMIC DNA]</scope>
    <source>
        <strain evidence="4">F 1598</strain>
    </source>
</reference>
<dbReference type="Proteomes" id="UP000054166">
    <property type="component" value="Unassembled WGS sequence"/>
</dbReference>
<accession>A0A0C3FT84</accession>
<feature type="domain" description="Ricin B lectin" evidence="1">
    <location>
        <begin position="98"/>
        <end position="162"/>
    </location>
</feature>
<reference evidence="3 4" key="1">
    <citation type="submission" date="2014-04" db="EMBL/GenBank/DDBJ databases">
        <authorList>
            <consortium name="DOE Joint Genome Institute"/>
            <person name="Kuo A."/>
            <person name="Tarkka M."/>
            <person name="Buscot F."/>
            <person name="Kohler A."/>
            <person name="Nagy L.G."/>
            <person name="Floudas D."/>
            <person name="Copeland A."/>
            <person name="Barry K.W."/>
            <person name="Cichocki N."/>
            <person name="Veneault-Fourrey C."/>
            <person name="LaButti K."/>
            <person name="Lindquist E.A."/>
            <person name="Lipzen A."/>
            <person name="Lundell T."/>
            <person name="Morin E."/>
            <person name="Murat C."/>
            <person name="Sun H."/>
            <person name="Tunlid A."/>
            <person name="Henrissat B."/>
            <person name="Grigoriev I.V."/>
            <person name="Hibbett D.S."/>
            <person name="Martin F."/>
            <person name="Nordberg H.P."/>
            <person name="Cantor M.N."/>
            <person name="Hua S.X."/>
        </authorList>
    </citation>
    <scope>NUCLEOTIDE SEQUENCE [LARGE SCALE GENOMIC DNA]</scope>
    <source>
        <strain evidence="3 4">F 1598</strain>
    </source>
</reference>
<dbReference type="Pfam" id="PF14200">
    <property type="entry name" value="RicinB_lectin_2"/>
    <property type="match status" value="2"/>
</dbReference>
<dbReference type="Pfam" id="PF18021">
    <property type="entry name" value="Agglutinin_C"/>
    <property type="match status" value="1"/>
</dbReference>
<dbReference type="STRING" id="765440.A0A0C3FT84"/>
<dbReference type="InterPro" id="IPR038765">
    <property type="entry name" value="Papain-like_cys_pep_sf"/>
</dbReference>
<evidence type="ECO:0000259" key="1">
    <source>
        <dbReference type="Pfam" id="PF14200"/>
    </source>
</evidence>
<evidence type="ECO:0000259" key="2">
    <source>
        <dbReference type="Pfam" id="PF18021"/>
    </source>
</evidence>
<dbReference type="CDD" id="cd23416">
    <property type="entry name" value="beta-trefoil_Ricin_MOA-like"/>
    <property type="match status" value="1"/>
</dbReference>
<dbReference type="EMBL" id="KN832979">
    <property type="protein sequence ID" value="KIM87435.1"/>
    <property type="molecule type" value="Genomic_DNA"/>
</dbReference>
<dbReference type="AlphaFoldDB" id="A0A0C3FT84"/>
<organism evidence="3 4">
    <name type="scientific">Piloderma croceum (strain F 1598)</name>
    <dbReference type="NCBI Taxonomy" id="765440"/>
    <lineage>
        <taxon>Eukaryota</taxon>
        <taxon>Fungi</taxon>
        <taxon>Dikarya</taxon>
        <taxon>Basidiomycota</taxon>
        <taxon>Agaricomycotina</taxon>
        <taxon>Agaricomycetes</taxon>
        <taxon>Agaricomycetidae</taxon>
        <taxon>Atheliales</taxon>
        <taxon>Atheliaceae</taxon>
        <taxon>Piloderma</taxon>
    </lineage>
</organism>
<sequence length="290" mass="31361">MSLPRDVYTIRNKGSGTFTDLSGGSNTNGAQVQGWEDEGASASFSFNQRWLITPVNGTPGAYKMQNMHSGTFVDLSNGSPSNDTKVQGWEGSVNDTNKNQQWVISGAEVAGFWRIQNVASGTYMNLLDITPNDGTPIVGWEHFNNDNQLWTIQPATLSGAQINATLIANPSVQQKLPSFFQDPGTKYVTIPSVAIQSVFQALGVPPSNLLSANLDSPAYALKAAVAKWSNDIVRVDGFPILFGIVFMLDAQGVPHAQNWSIQDNTGVIFFDPFTGSQSSNLGHKVYSGFY</sequence>
<dbReference type="OrthoDB" id="3192089at2759"/>
<evidence type="ECO:0000313" key="3">
    <source>
        <dbReference type="EMBL" id="KIM87435.1"/>
    </source>
</evidence>
<dbReference type="InterPro" id="IPR040600">
    <property type="entry name" value="Agglutinin_C"/>
</dbReference>
<dbReference type="Gene3D" id="2.80.10.50">
    <property type="match status" value="1"/>
</dbReference>
<feature type="domain" description="Ricin B lectin" evidence="1">
    <location>
        <begin position="6"/>
        <end position="89"/>
    </location>
</feature>
<dbReference type="SUPFAM" id="SSF50370">
    <property type="entry name" value="Ricin B-like lectins"/>
    <property type="match status" value="1"/>
</dbReference>
<dbReference type="HOGENOM" id="CLU_043578_1_0_1"/>
<dbReference type="InterPro" id="IPR035992">
    <property type="entry name" value="Ricin_B-like_lectins"/>
</dbReference>
<evidence type="ECO:0000313" key="4">
    <source>
        <dbReference type="Proteomes" id="UP000054166"/>
    </source>
</evidence>
<dbReference type="SUPFAM" id="SSF54001">
    <property type="entry name" value="Cysteine proteinases"/>
    <property type="match status" value="1"/>
</dbReference>
<gene>
    <name evidence="3" type="ORF">PILCRDRAFT_276698</name>
</gene>
<proteinExistence type="predicted"/>
<dbReference type="Gene3D" id="3.30.460.70">
    <property type="match status" value="1"/>
</dbReference>
<dbReference type="PROSITE" id="PS50231">
    <property type="entry name" value="RICIN_B_LECTIN"/>
    <property type="match status" value="1"/>
</dbReference>
<keyword evidence="4" id="KW-1185">Reference proteome</keyword>
<dbReference type="InterPro" id="IPR000772">
    <property type="entry name" value="Ricin_B_lectin"/>
</dbReference>
<protein>
    <submittedName>
        <fullName evidence="3">Carbohydrate-binding module family 13 protein</fullName>
    </submittedName>
</protein>
<dbReference type="InParanoid" id="A0A0C3FT84"/>
<feature type="domain" description="Agglutinin C-terminal" evidence="2">
    <location>
        <begin position="187"/>
        <end position="276"/>
    </location>
</feature>